<protein>
    <submittedName>
        <fullName evidence="1">Uncharacterized protein</fullName>
    </submittedName>
</protein>
<keyword evidence="2" id="KW-1185">Reference proteome</keyword>
<accession>A0A809SE07</accession>
<sequence length="737" mass="89238">MKTQNFLFTNNNFLKDSKLNINDNENNFGKITNYKNLFLLQKENIDFSTFNNDWVLHFFDNNNLIKSIKNSKNNGVKIFNLNDNLNFYLNNNKEINLNTLFNKINENKIYDEGFFEKLNWILKNEDITFKNRLYKLLSEHFNDFISINESYNPILFELKTKLNNKKNDLAQSIDNFNELLTDYVNETLTKQFDFLYSLENLILTFYYEYKSTERSFIKSDLNLNQMRFKYIQEINQKSLFFVKNNIRKKTNLFEIKYLEKYIKEVKKNTNLIFLNLIRTHNSDILKINKTISYNKKNGISDKEILINYYLKKYLIKYLKKIKNKIYLFSSNDIEYLNSLITQKTQLLNYMRFSFKINSVSSFFIKNIKKIINSEFNSYFSSVFNINKDKLIEIKQYIRKLKSENKKISENIIYFNSNKDFYNDINIVEKRINDISAELKWNWKIQHNLYNNSLFKKRIQKKRIINNLDNFIKKIMLINKKINKNTKISDKNKKTKELKSIENYLFFLKNSWITRIIFILYKYSTSNFVLTNNVVNNISTIHQLIWIIKLSSIPLLDLISFEDISELTSLKLNFINILLNKSTFLFIINTINSEVKQEYKKEFLRILNNIVDWKKIPYIWLDNKEETLLNKFDQIFLSNELNLQNYKYFQFLSKEQKKISESKSLLLKELDITLQESDYNEKSEMLTEEDYILFEKEWEIFFYENKNIYDLSFMNEYTKFINNQENKNAQLEEDELIF</sequence>
<gene>
    <name evidence="1" type="ORF">JPM2_1720</name>
</gene>
<dbReference type="KEGG" id="mfel:JPM2_1720"/>
<evidence type="ECO:0000313" key="2">
    <source>
        <dbReference type="Proteomes" id="UP000464317"/>
    </source>
</evidence>
<dbReference type="Proteomes" id="UP000464317">
    <property type="component" value="Chromosome"/>
</dbReference>
<dbReference type="RefSeq" id="WP_161552990.1">
    <property type="nucleotide sequence ID" value="NZ_AP022325.1"/>
</dbReference>
<evidence type="ECO:0000313" key="1">
    <source>
        <dbReference type="EMBL" id="BBU47479.1"/>
    </source>
</evidence>
<reference evidence="1 2" key="1">
    <citation type="submission" date="2020-01" db="EMBL/GenBank/DDBJ databases">
        <title>Complete genome sequence of Mycoplasma felis strain Myco-2.</title>
        <authorList>
            <person name="Kinoshita Y."/>
            <person name="Niwa H."/>
            <person name="Uchida-Fujii E."/>
            <person name="Nukada T."/>
        </authorList>
    </citation>
    <scope>NUCLEOTIDE SEQUENCE [LARGE SCALE GENOMIC DNA]</scope>
    <source>
        <strain evidence="1 2">Myco-2</strain>
    </source>
</reference>
<dbReference type="AlphaFoldDB" id="A0A809SE07"/>
<organism evidence="1 2">
    <name type="scientific">Mycoplasmopsis felis</name>
    <dbReference type="NCBI Taxonomy" id="33923"/>
    <lineage>
        <taxon>Bacteria</taxon>
        <taxon>Bacillati</taxon>
        <taxon>Mycoplasmatota</taxon>
        <taxon>Mycoplasmoidales</taxon>
        <taxon>Metamycoplasmataceae</taxon>
        <taxon>Mycoplasmopsis</taxon>
    </lineage>
</organism>
<name>A0A809SE07_9BACT</name>
<proteinExistence type="predicted"/>
<dbReference type="EMBL" id="AP022325">
    <property type="protein sequence ID" value="BBU47479.1"/>
    <property type="molecule type" value="Genomic_DNA"/>
</dbReference>